<feature type="domain" description="ATPase AAA-type core" evidence="3">
    <location>
        <begin position="461"/>
        <end position="538"/>
    </location>
</feature>
<dbReference type="GO" id="GO:0016887">
    <property type="term" value="F:ATP hydrolysis activity"/>
    <property type="evidence" value="ECO:0007669"/>
    <property type="project" value="InterPro"/>
</dbReference>
<proteinExistence type="predicted"/>
<evidence type="ECO:0000259" key="1">
    <source>
        <dbReference type="Pfam" id="PF12476"/>
    </source>
</evidence>
<evidence type="ECO:0000259" key="3">
    <source>
        <dbReference type="Pfam" id="PF13304"/>
    </source>
</evidence>
<organism evidence="4 5">
    <name type="scientific">Mycolicibacterium hodleri</name>
    <dbReference type="NCBI Taxonomy" id="49897"/>
    <lineage>
        <taxon>Bacteria</taxon>
        <taxon>Bacillati</taxon>
        <taxon>Actinomycetota</taxon>
        <taxon>Actinomycetes</taxon>
        <taxon>Mycobacteriales</taxon>
        <taxon>Mycobacteriaceae</taxon>
        <taxon>Mycolicibacterium</taxon>
    </lineage>
</organism>
<dbReference type="PANTHER" id="PTHR43581">
    <property type="entry name" value="ATP/GTP PHOSPHATASE"/>
    <property type="match status" value="1"/>
</dbReference>
<dbReference type="InterPro" id="IPR022532">
    <property type="entry name" value="DUF3696"/>
</dbReference>
<dbReference type="InterPro" id="IPR041685">
    <property type="entry name" value="AAA_GajA/Old/RecF-like"/>
</dbReference>
<dbReference type="Pfam" id="PF13175">
    <property type="entry name" value="AAA_15"/>
    <property type="match status" value="1"/>
</dbReference>
<gene>
    <name evidence="4" type="ORF">D8S82_22165</name>
</gene>
<dbReference type="Gene3D" id="3.40.50.300">
    <property type="entry name" value="P-loop containing nucleotide triphosphate hydrolases"/>
    <property type="match status" value="1"/>
</dbReference>
<dbReference type="GO" id="GO:0005524">
    <property type="term" value="F:ATP binding"/>
    <property type="evidence" value="ECO:0007669"/>
    <property type="project" value="InterPro"/>
</dbReference>
<keyword evidence="5" id="KW-1185">Reference proteome</keyword>
<dbReference type="InterPro" id="IPR027417">
    <property type="entry name" value="P-loop_NTPase"/>
</dbReference>
<dbReference type="AlphaFoldDB" id="A0A544VWP8"/>
<evidence type="ECO:0000313" key="5">
    <source>
        <dbReference type="Proteomes" id="UP000315759"/>
    </source>
</evidence>
<sequence length="615" mass="67712">MSNPLIERRLPFAMRRGITLRRWRLQNFKSVRNAEVELRPLTVVVGANSAGKSTLLQSIRAASQATGTTGYLYPLNGRGVRLGTVAEVKYRGPGNADDEPLIIGADFDIRAPRGAYREARGLAAAQAGPFLATLSWEVKLGESTQQKGIAKIERLNVDLKPNDSDSLSRNAQRVDRAWLLAIADDDAEGLVPLDEDDDALSIPHYFSGQFAGANGNVLEVVDILVTGGFPLDASVMRPRAEVLFEAWRDMLLRRSIQERDEIEHDLFTEAKAIEEVGRVLLSVHAAVDDAEAEYADAVRIELSSKAPETRSKIDLNIASSETFSDAVVDELTKGGVEGEVPFPHRLDDLGRASNLASSYLNAGIRYLGPLRDEPRASYPDSPEGDDTYVGAKGEFTASVLQRHGARKVSVPTPQDDGSIKTSRRPIQLMTAVNRWAKYLDIGESFSVSDQGRFGIQMQVRQRDVEGDLDLTSVGTGVSQLLPVIVMCVQAPVGSLLLIEQPELHLNPRVQQRLTDFLLAIAQSGRHLIVETHSEYLISRLRRHVAEDLDDALQDTIGIYFAKRVNGATTYDLVKANEYGGIEKWPENFFDQATEEEHAILSAAVKKRRARAAQPE</sequence>
<dbReference type="Pfam" id="PF13304">
    <property type="entry name" value="AAA_21"/>
    <property type="match status" value="1"/>
</dbReference>
<dbReference type="Proteomes" id="UP000315759">
    <property type="component" value="Unassembled WGS sequence"/>
</dbReference>
<accession>A0A544VWP8</accession>
<dbReference type="SUPFAM" id="SSF52540">
    <property type="entry name" value="P-loop containing nucleoside triphosphate hydrolases"/>
    <property type="match status" value="1"/>
</dbReference>
<reference evidence="4 5" key="1">
    <citation type="submission" date="2018-10" db="EMBL/GenBank/DDBJ databases">
        <title>Draft genome of Mycobacterium hodleri strain B.</title>
        <authorList>
            <person name="Amande T.J."/>
            <person name="Mcgenity T.J."/>
        </authorList>
    </citation>
    <scope>NUCLEOTIDE SEQUENCE [LARGE SCALE GENOMIC DNA]</scope>
    <source>
        <strain evidence="4 5">B</strain>
    </source>
</reference>
<name>A0A544VWP8_9MYCO</name>
<dbReference type="InterPro" id="IPR051396">
    <property type="entry name" value="Bact_Antivir_Def_Nuclease"/>
</dbReference>
<dbReference type="EMBL" id="VIFX01000031">
    <property type="protein sequence ID" value="TQR84414.1"/>
    <property type="molecule type" value="Genomic_DNA"/>
</dbReference>
<feature type="domain" description="Endonuclease GajA/Old nuclease/RecF-like AAA" evidence="2">
    <location>
        <begin position="24"/>
        <end position="60"/>
    </location>
</feature>
<dbReference type="InterPro" id="IPR003959">
    <property type="entry name" value="ATPase_AAA_core"/>
</dbReference>
<protein>
    <submittedName>
        <fullName evidence="4">DUF3696 domain-containing protein</fullName>
    </submittedName>
</protein>
<feature type="domain" description="DUF3696" evidence="1">
    <location>
        <begin position="555"/>
        <end position="594"/>
    </location>
</feature>
<dbReference type="Pfam" id="PF12476">
    <property type="entry name" value="DUF3696"/>
    <property type="match status" value="1"/>
</dbReference>
<comment type="caution">
    <text evidence="4">The sequence shown here is derived from an EMBL/GenBank/DDBJ whole genome shotgun (WGS) entry which is preliminary data.</text>
</comment>
<evidence type="ECO:0000259" key="2">
    <source>
        <dbReference type="Pfam" id="PF13175"/>
    </source>
</evidence>
<dbReference type="PANTHER" id="PTHR43581:SF2">
    <property type="entry name" value="EXCINUCLEASE ATPASE SUBUNIT"/>
    <property type="match status" value="1"/>
</dbReference>
<evidence type="ECO:0000313" key="4">
    <source>
        <dbReference type="EMBL" id="TQR84414.1"/>
    </source>
</evidence>
<dbReference type="RefSeq" id="WP_142554162.1">
    <property type="nucleotide sequence ID" value="NZ_VIFX01000031.1"/>
</dbReference>